<dbReference type="EMBL" id="LGUG01000004">
    <property type="protein sequence ID" value="KON95470.1"/>
    <property type="molecule type" value="Genomic_DNA"/>
</dbReference>
<keyword evidence="6" id="KW-0449">Lipoprotein</keyword>
<evidence type="ECO:0000256" key="3">
    <source>
        <dbReference type="ARBA" id="ARBA00022448"/>
    </source>
</evidence>
<dbReference type="GO" id="GO:1901678">
    <property type="term" value="P:iron coordination entity transport"/>
    <property type="evidence" value="ECO:0007669"/>
    <property type="project" value="UniProtKB-ARBA"/>
</dbReference>
<dbReference type="AlphaFoldDB" id="A0A0D1VEV3"/>
<sequence>MFTTYKRRKRNIFTLLTMLLAFAVFVSGCGSQQTSSEKGGEAGGEQKKEATRTIKHVMGETKVPEHPQKVVVLTNEGTEAVLALGIKPVGAVKSWKGEPFYDHIAKEMEGVTVVGDEHQPSLEKIAALKPDLILGNKMRQEKVYQQLSEIAPTVFTEELRGAWKDNFKVYAEALNKKAEGDKVLADWDKRIADIKQKAGDKLSTQVSVVRFMTGKTRIYYKDTFLGMILNEIGFARPASQDKNEFVDEVTKERIPDMDGDVMFYFTYETGDGQASKVEKEWTEDPLWKNLKVVKSGNAHKVDDVIWNTAGGVKAANLLLDDLEKYLLK</sequence>
<dbReference type="GO" id="GO:0030288">
    <property type="term" value="C:outer membrane-bounded periplasmic space"/>
    <property type="evidence" value="ECO:0007669"/>
    <property type="project" value="TreeGrafter"/>
</dbReference>
<dbReference type="Gene3D" id="3.40.50.1980">
    <property type="entry name" value="Nitrogenase molybdenum iron protein domain"/>
    <property type="match status" value="2"/>
</dbReference>
<dbReference type="GO" id="GO:0005886">
    <property type="term" value="C:plasma membrane"/>
    <property type="evidence" value="ECO:0007669"/>
    <property type="project" value="UniProtKB-SubCell"/>
</dbReference>
<keyword evidence="11" id="KW-1185">Reference proteome</keyword>
<evidence type="ECO:0000259" key="8">
    <source>
        <dbReference type="PROSITE" id="PS50983"/>
    </source>
</evidence>
<evidence type="ECO:0000256" key="6">
    <source>
        <dbReference type="ARBA" id="ARBA00023288"/>
    </source>
</evidence>
<evidence type="ECO:0000313" key="11">
    <source>
        <dbReference type="Proteomes" id="UP000037269"/>
    </source>
</evidence>
<keyword evidence="4 7" id="KW-0732">Signal</keyword>
<feature type="signal peptide" evidence="7">
    <location>
        <begin position="1"/>
        <end position="26"/>
    </location>
</feature>
<evidence type="ECO:0000256" key="1">
    <source>
        <dbReference type="ARBA" id="ARBA00004193"/>
    </source>
</evidence>
<dbReference type="GeneID" id="42305178"/>
<dbReference type="SUPFAM" id="SSF53807">
    <property type="entry name" value="Helical backbone' metal receptor"/>
    <property type="match status" value="1"/>
</dbReference>
<dbReference type="PATRIC" id="fig|47500.12.peg.5043"/>
<comment type="subcellular location">
    <subcellularLocation>
        <location evidence="1">Cell membrane</location>
        <topology evidence="1">Lipid-anchor</topology>
    </subcellularLocation>
</comment>
<gene>
    <name evidence="9" type="ORF">AF333_08210</name>
    <name evidence="10" type="ORF">SAMN04487909_11118</name>
</gene>
<dbReference type="FunFam" id="3.40.50.1980:FF:000018">
    <property type="entry name" value="Iron(III) dicitrate-binding periplasmic protein"/>
    <property type="match status" value="1"/>
</dbReference>
<dbReference type="RefSeq" id="WP_043066715.1">
    <property type="nucleotide sequence ID" value="NZ_BJOA01000041.1"/>
</dbReference>
<dbReference type="InterPro" id="IPR051313">
    <property type="entry name" value="Bact_iron-sidero_bind"/>
</dbReference>
<dbReference type="Proteomes" id="UP000182836">
    <property type="component" value="Unassembled WGS sequence"/>
</dbReference>
<keyword evidence="3" id="KW-0813">Transport</keyword>
<evidence type="ECO:0000313" key="12">
    <source>
        <dbReference type="Proteomes" id="UP000182836"/>
    </source>
</evidence>
<reference evidence="10 12" key="2">
    <citation type="submission" date="2016-10" db="EMBL/GenBank/DDBJ databases">
        <authorList>
            <person name="de Groot N.N."/>
        </authorList>
    </citation>
    <scope>NUCLEOTIDE SEQUENCE [LARGE SCALE GENOMIC DNA]</scope>
    <source>
        <strain evidence="10 12">DSM 2895</strain>
    </source>
</reference>
<dbReference type="FunFam" id="3.40.50.1980:FF:000003">
    <property type="entry name" value="Iron ABC transporter substrate-binding protein"/>
    <property type="match status" value="1"/>
</dbReference>
<dbReference type="Proteomes" id="UP000037269">
    <property type="component" value="Unassembled WGS sequence"/>
</dbReference>
<dbReference type="InterPro" id="IPR002491">
    <property type="entry name" value="ABC_transptr_periplasmic_BD"/>
</dbReference>
<evidence type="ECO:0000313" key="9">
    <source>
        <dbReference type="EMBL" id="KON95470.1"/>
    </source>
</evidence>
<dbReference type="PROSITE" id="PS50983">
    <property type="entry name" value="FE_B12_PBP"/>
    <property type="match status" value="1"/>
</dbReference>
<comment type="similarity">
    <text evidence="2">Belongs to the bacterial solute-binding protein 8 family.</text>
</comment>
<name>A0A0D1VEV3_ANEMI</name>
<feature type="domain" description="Fe/B12 periplasmic-binding" evidence="8">
    <location>
        <begin position="69"/>
        <end position="328"/>
    </location>
</feature>
<dbReference type="PANTHER" id="PTHR30532:SF21">
    <property type="entry name" value="SIDEROPHORE-BINDING LIPOPROTEIN YFIY-RELATED"/>
    <property type="match status" value="1"/>
</dbReference>
<accession>A0A0D1VEV3</accession>
<dbReference type="EMBL" id="FNED01000011">
    <property type="protein sequence ID" value="SDJ05065.1"/>
    <property type="molecule type" value="Genomic_DNA"/>
</dbReference>
<organism evidence="9 11">
    <name type="scientific">Aneurinibacillus migulanus</name>
    <name type="common">Bacillus migulanus</name>
    <dbReference type="NCBI Taxonomy" id="47500"/>
    <lineage>
        <taxon>Bacteria</taxon>
        <taxon>Bacillati</taxon>
        <taxon>Bacillota</taxon>
        <taxon>Bacilli</taxon>
        <taxon>Bacillales</taxon>
        <taxon>Paenibacillaceae</taxon>
        <taxon>Aneurinibacillus group</taxon>
        <taxon>Aneurinibacillus</taxon>
    </lineage>
</organism>
<reference evidence="9 11" key="1">
    <citation type="submission" date="2015-07" db="EMBL/GenBank/DDBJ databases">
        <title>Fjat-14205 dsm 2895.</title>
        <authorList>
            <person name="Liu B."/>
            <person name="Wang J."/>
            <person name="Zhu Y."/>
            <person name="Liu G."/>
            <person name="Chen Q."/>
            <person name="Chen Z."/>
            <person name="Lan J."/>
            <person name="Che J."/>
            <person name="Ge C."/>
            <person name="Shi H."/>
            <person name="Pan Z."/>
            <person name="Liu X."/>
        </authorList>
    </citation>
    <scope>NUCLEOTIDE SEQUENCE [LARGE SCALE GENOMIC DNA]</scope>
    <source>
        <strain evidence="9 11">DSM 2895</strain>
    </source>
</reference>
<dbReference type="PANTHER" id="PTHR30532">
    <property type="entry name" value="IRON III DICITRATE-BINDING PERIPLASMIC PROTEIN"/>
    <property type="match status" value="1"/>
</dbReference>
<protein>
    <submittedName>
        <fullName evidence="10">Iron complex transport system substrate-binding protein</fullName>
    </submittedName>
</protein>
<dbReference type="CDD" id="cd01146">
    <property type="entry name" value="FhuD"/>
    <property type="match status" value="1"/>
</dbReference>
<evidence type="ECO:0000256" key="4">
    <source>
        <dbReference type="ARBA" id="ARBA00022729"/>
    </source>
</evidence>
<dbReference type="Pfam" id="PF01497">
    <property type="entry name" value="Peripla_BP_2"/>
    <property type="match status" value="1"/>
</dbReference>
<dbReference type="PROSITE" id="PS51257">
    <property type="entry name" value="PROKAR_LIPOPROTEIN"/>
    <property type="match status" value="1"/>
</dbReference>
<evidence type="ECO:0000313" key="10">
    <source>
        <dbReference type="EMBL" id="SDJ05065.1"/>
    </source>
</evidence>
<keyword evidence="5" id="KW-0564">Palmitate</keyword>
<proteinExistence type="inferred from homology"/>
<evidence type="ECO:0000256" key="2">
    <source>
        <dbReference type="ARBA" id="ARBA00008814"/>
    </source>
</evidence>
<evidence type="ECO:0000256" key="7">
    <source>
        <dbReference type="SAM" id="SignalP"/>
    </source>
</evidence>
<feature type="chain" id="PRO_5041038775" evidence="7">
    <location>
        <begin position="27"/>
        <end position="328"/>
    </location>
</feature>
<evidence type="ECO:0000256" key="5">
    <source>
        <dbReference type="ARBA" id="ARBA00023139"/>
    </source>
</evidence>
<dbReference type="STRING" id="47500.AF333_08210"/>